<protein>
    <submittedName>
        <fullName evidence="7">Methyl-accepting chemotaxis protein</fullName>
    </submittedName>
</protein>
<dbReference type="EMBL" id="JBHRYJ010000001">
    <property type="protein sequence ID" value="MFC3675359.1"/>
    <property type="molecule type" value="Genomic_DNA"/>
</dbReference>
<dbReference type="Gene3D" id="1.10.287.950">
    <property type="entry name" value="Methyl-accepting chemotaxis protein"/>
    <property type="match status" value="1"/>
</dbReference>
<dbReference type="Proteomes" id="UP001595711">
    <property type="component" value="Unassembled WGS sequence"/>
</dbReference>
<comment type="caution">
    <text evidence="7">The sequence shown here is derived from an EMBL/GenBank/DDBJ whole genome shotgun (WGS) entry which is preliminary data.</text>
</comment>
<evidence type="ECO:0000313" key="8">
    <source>
        <dbReference type="Proteomes" id="UP001595711"/>
    </source>
</evidence>
<feature type="domain" description="HAMP" evidence="6">
    <location>
        <begin position="229"/>
        <end position="281"/>
    </location>
</feature>
<dbReference type="SUPFAM" id="SSF58104">
    <property type="entry name" value="Methyl-accepting chemotaxis protein (MCP) signaling domain"/>
    <property type="match status" value="1"/>
</dbReference>
<dbReference type="Pfam" id="PF00672">
    <property type="entry name" value="HAMP"/>
    <property type="match status" value="1"/>
</dbReference>
<organism evidence="7 8">
    <name type="scientific">Ferrovibrio xuzhouensis</name>
    <dbReference type="NCBI Taxonomy" id="1576914"/>
    <lineage>
        <taxon>Bacteria</taxon>
        <taxon>Pseudomonadati</taxon>
        <taxon>Pseudomonadota</taxon>
        <taxon>Alphaproteobacteria</taxon>
        <taxon>Rhodospirillales</taxon>
        <taxon>Rhodospirillaceae</taxon>
        <taxon>Ferrovibrio</taxon>
    </lineage>
</organism>
<evidence type="ECO:0000259" key="5">
    <source>
        <dbReference type="PROSITE" id="PS50111"/>
    </source>
</evidence>
<keyword evidence="4" id="KW-0472">Membrane</keyword>
<dbReference type="RefSeq" id="WP_379723782.1">
    <property type="nucleotide sequence ID" value="NZ_JBHRYJ010000001.1"/>
</dbReference>
<reference evidence="8" key="1">
    <citation type="journal article" date="2019" name="Int. J. Syst. Evol. Microbiol.">
        <title>The Global Catalogue of Microorganisms (GCM) 10K type strain sequencing project: providing services to taxonomists for standard genome sequencing and annotation.</title>
        <authorList>
            <consortium name="The Broad Institute Genomics Platform"/>
            <consortium name="The Broad Institute Genome Sequencing Center for Infectious Disease"/>
            <person name="Wu L."/>
            <person name="Ma J."/>
        </authorList>
    </citation>
    <scope>NUCLEOTIDE SEQUENCE [LARGE SCALE GENOMIC DNA]</scope>
    <source>
        <strain evidence="8">KCTC 42182</strain>
    </source>
</reference>
<feature type="transmembrane region" description="Helical" evidence="4">
    <location>
        <begin position="6"/>
        <end position="26"/>
    </location>
</feature>
<evidence type="ECO:0000259" key="6">
    <source>
        <dbReference type="PROSITE" id="PS50885"/>
    </source>
</evidence>
<evidence type="ECO:0000256" key="1">
    <source>
        <dbReference type="ARBA" id="ARBA00023224"/>
    </source>
</evidence>
<comment type="similarity">
    <text evidence="2">Belongs to the methyl-accepting chemotaxis (MCP) protein family.</text>
</comment>
<dbReference type="SMART" id="SM00283">
    <property type="entry name" value="MA"/>
    <property type="match status" value="1"/>
</dbReference>
<keyword evidence="1 3" id="KW-0807">Transducer</keyword>
<dbReference type="PANTHER" id="PTHR32089">
    <property type="entry name" value="METHYL-ACCEPTING CHEMOTAXIS PROTEIN MCPB"/>
    <property type="match status" value="1"/>
</dbReference>
<feature type="domain" description="Methyl-accepting transducer" evidence="5">
    <location>
        <begin position="286"/>
        <end position="522"/>
    </location>
</feature>
<keyword evidence="4" id="KW-1133">Transmembrane helix</keyword>
<dbReference type="PROSITE" id="PS50111">
    <property type="entry name" value="CHEMOTAXIS_TRANSDUC_2"/>
    <property type="match status" value="1"/>
</dbReference>
<dbReference type="PANTHER" id="PTHR32089:SF112">
    <property type="entry name" value="LYSOZYME-LIKE PROTEIN-RELATED"/>
    <property type="match status" value="1"/>
</dbReference>
<dbReference type="SMART" id="SM00304">
    <property type="entry name" value="HAMP"/>
    <property type="match status" value="1"/>
</dbReference>
<dbReference type="PROSITE" id="PS50885">
    <property type="entry name" value="HAMP"/>
    <property type="match status" value="1"/>
</dbReference>
<dbReference type="InterPro" id="IPR004089">
    <property type="entry name" value="MCPsignal_dom"/>
</dbReference>
<keyword evidence="8" id="KW-1185">Reference proteome</keyword>
<feature type="transmembrane region" description="Helical" evidence="4">
    <location>
        <begin position="210"/>
        <end position="228"/>
    </location>
</feature>
<dbReference type="CDD" id="cd06225">
    <property type="entry name" value="HAMP"/>
    <property type="match status" value="1"/>
</dbReference>
<dbReference type="InterPro" id="IPR003660">
    <property type="entry name" value="HAMP_dom"/>
</dbReference>
<keyword evidence="4" id="KW-0812">Transmembrane</keyword>
<evidence type="ECO:0000256" key="4">
    <source>
        <dbReference type="SAM" id="Phobius"/>
    </source>
</evidence>
<proteinExistence type="inferred from homology"/>
<gene>
    <name evidence="7" type="ORF">ACFOOQ_07385</name>
</gene>
<evidence type="ECO:0000313" key="7">
    <source>
        <dbReference type="EMBL" id="MFC3675359.1"/>
    </source>
</evidence>
<accession>A0ABV7VD02</accession>
<name>A0ABV7VD02_9PROT</name>
<sequence>MTLNIGHRIVAGIGIILALMIGIGWYQLTNMEQMRQAASEIVEEDFAALQLIRKVGNTRRDMEAAFESAWAAHFARKAGLTARDPVAFQKEWVLLGDRYKTELAQLAAISEQSMKRAESDRSRQLWNQLLNNARTRAQIHDNTVTAAGSLFDLFSKTDLSSYSGLHDVLQKLRDSAVAEGNKAEELTIQLADIDQQNIVDLHAAIQQTSIIVLVVALLLAVLVSFLLYRSITNPLRDFMRFVEQVGGGDLTRQMERLSGDELGKLGRHLNDMVAGLKEVATQIRGATENLNASAAEMQASVQQQAAGTSEQSAAIQQITSTLNEVSSSGAQISERARGVATAAEAAASASKSGLQAVNETTRAMDAIREQAEKVAGNVVALTEKTQSIGGIITTVNDIAERSSLLALNAAIEAAAAGEHGLSFAVVADEMKNLAGQAKDATVEVRSILGDIQRGIGTAVMQTEEAVKRVESGKEQAAASEQTINELAHSVEQSVVTFEQIVAAMGQQQVGIEQVTQSVHNIREASEQMATGSKEVGRAASTLAALSSQLQKAVERYRV</sequence>
<evidence type="ECO:0000256" key="2">
    <source>
        <dbReference type="ARBA" id="ARBA00029447"/>
    </source>
</evidence>
<evidence type="ECO:0000256" key="3">
    <source>
        <dbReference type="PROSITE-ProRule" id="PRU00284"/>
    </source>
</evidence>
<dbReference type="Pfam" id="PF00015">
    <property type="entry name" value="MCPsignal"/>
    <property type="match status" value="1"/>
</dbReference>